<proteinExistence type="inferred from homology"/>
<feature type="region of interest" description="Disordered" evidence="6">
    <location>
        <begin position="346"/>
        <end position="407"/>
    </location>
</feature>
<evidence type="ECO:0000256" key="3">
    <source>
        <dbReference type="ARBA" id="ARBA00022989"/>
    </source>
</evidence>
<evidence type="ECO:0000256" key="2">
    <source>
        <dbReference type="ARBA" id="ARBA00022692"/>
    </source>
</evidence>
<evidence type="ECO:0000256" key="6">
    <source>
        <dbReference type="SAM" id="MobiDB-lite"/>
    </source>
</evidence>
<comment type="similarity">
    <text evidence="5">Belongs to the SAT4 family.</text>
</comment>
<feature type="transmembrane region" description="Helical" evidence="7">
    <location>
        <begin position="176"/>
        <end position="201"/>
    </location>
</feature>
<protein>
    <recommendedName>
        <fullName evidence="8">Rhodopsin domain-containing protein</fullName>
    </recommendedName>
</protein>
<feature type="transmembrane region" description="Helical" evidence="7">
    <location>
        <begin position="124"/>
        <end position="146"/>
    </location>
</feature>
<dbReference type="PANTHER" id="PTHR33048:SF96">
    <property type="entry name" value="INTEGRAL MEMBRANE PROTEIN"/>
    <property type="match status" value="1"/>
</dbReference>
<dbReference type="EMBL" id="BAAFGZ010000138">
    <property type="protein sequence ID" value="GAB0135610.1"/>
    <property type="molecule type" value="Genomic_DNA"/>
</dbReference>
<name>A0ABQ0CQC0_9HYPO</name>
<reference evidence="10" key="1">
    <citation type="submission" date="2024-06" db="EMBL/GenBank/DDBJ databases">
        <title>Draft Genome Sequences of Epichloe bromicola Strains Isolated from Elymus ciliaris.</title>
        <authorList>
            <consortium name="Epichloe bromicola genome sequencing consortium"/>
            <person name="Miura A."/>
            <person name="Imano S."/>
            <person name="Ashida A."/>
            <person name="Sato I."/>
            <person name="Chiba S."/>
            <person name="Tanaka A."/>
            <person name="Camagna M."/>
            <person name="Takemoto D."/>
        </authorList>
    </citation>
    <scope>NUCLEOTIDE SEQUENCE [LARGE SCALE GENOMIC DNA]</scope>
    <source>
        <strain evidence="10">DP</strain>
    </source>
</reference>
<feature type="transmembrane region" description="Helical" evidence="7">
    <location>
        <begin position="16"/>
        <end position="37"/>
    </location>
</feature>
<dbReference type="PANTHER" id="PTHR33048">
    <property type="entry name" value="PTH11-LIKE INTEGRAL MEMBRANE PROTEIN (AFU_ORTHOLOGUE AFUA_5G11245)"/>
    <property type="match status" value="1"/>
</dbReference>
<keyword evidence="4 7" id="KW-0472">Membrane</keyword>
<accession>A0ABQ0CQC0</accession>
<keyword evidence="3 7" id="KW-1133">Transmembrane helix</keyword>
<organism evidence="9 10">
    <name type="scientific">Epichloe bromicola</name>
    <dbReference type="NCBI Taxonomy" id="79588"/>
    <lineage>
        <taxon>Eukaryota</taxon>
        <taxon>Fungi</taxon>
        <taxon>Dikarya</taxon>
        <taxon>Ascomycota</taxon>
        <taxon>Pezizomycotina</taxon>
        <taxon>Sordariomycetes</taxon>
        <taxon>Hypocreomycetidae</taxon>
        <taxon>Hypocreales</taxon>
        <taxon>Clavicipitaceae</taxon>
        <taxon>Epichloe</taxon>
    </lineage>
</organism>
<dbReference type="Proteomes" id="UP001562357">
    <property type="component" value="Unassembled WGS sequence"/>
</dbReference>
<gene>
    <name evidence="9" type="primary">g3942</name>
    <name evidence="9" type="ORF">EsDP_00003942</name>
</gene>
<feature type="transmembrane region" description="Helical" evidence="7">
    <location>
        <begin position="90"/>
        <end position="117"/>
    </location>
</feature>
<evidence type="ECO:0000256" key="4">
    <source>
        <dbReference type="ARBA" id="ARBA00023136"/>
    </source>
</evidence>
<evidence type="ECO:0000256" key="1">
    <source>
        <dbReference type="ARBA" id="ARBA00004141"/>
    </source>
</evidence>
<evidence type="ECO:0000256" key="7">
    <source>
        <dbReference type="SAM" id="Phobius"/>
    </source>
</evidence>
<feature type="compositionally biased region" description="Basic and acidic residues" evidence="6">
    <location>
        <begin position="387"/>
        <end position="399"/>
    </location>
</feature>
<dbReference type="Pfam" id="PF20684">
    <property type="entry name" value="Fung_rhodopsin"/>
    <property type="match status" value="1"/>
</dbReference>
<comment type="subcellular location">
    <subcellularLocation>
        <location evidence="1">Membrane</location>
        <topology evidence="1">Multi-pass membrane protein</topology>
    </subcellularLocation>
</comment>
<dbReference type="InterPro" id="IPR049326">
    <property type="entry name" value="Rhodopsin_dom_fungi"/>
</dbReference>
<sequence>MAEKTVDLTEYNGDSLVATCVTLLLTSWIAVGLRSYTRVVLMNSYQADDWLMLIAQVIFTVTCAFTLEGVRRGLGRHNAAVADEEDRVAALMWQALAIAIYIVDMMFVKLSIGVFLLRLATKRVYIWTIRIALVIVTLWSLGIFIWDIFFQCTPVQRQWDFRITSGHCAGSDEIKVAIYALSAMTVLSDLFFALIPIPMLWGVKMNKQAKATVIVILGLGVFASMATLIRLKFLSGLESPDDLMFSVTDATIWSLVEPGVAIIASSLATIRPLLRSLKVRGFLSTDKTPSTSISGAGRYAPGSRNMPGSTPGNGSNRQSLHSGTGRGHGRVDKHVGIAIDEYRTSVNDCSSSSNQPSDDKSEIYVIEGSKHSPTCSTQALRPANRSMDVETRHDLESHGQEYQSPRR</sequence>
<feature type="compositionally biased region" description="Low complexity" evidence="6">
    <location>
        <begin position="346"/>
        <end position="356"/>
    </location>
</feature>
<comment type="caution">
    <text evidence="9">The sequence shown here is derived from an EMBL/GenBank/DDBJ whole genome shotgun (WGS) entry which is preliminary data.</text>
</comment>
<dbReference type="InterPro" id="IPR052337">
    <property type="entry name" value="SAT4-like"/>
</dbReference>
<evidence type="ECO:0000259" key="8">
    <source>
        <dbReference type="Pfam" id="PF20684"/>
    </source>
</evidence>
<feature type="domain" description="Rhodopsin" evidence="8">
    <location>
        <begin position="33"/>
        <end position="275"/>
    </location>
</feature>
<keyword evidence="2 7" id="KW-0812">Transmembrane</keyword>
<evidence type="ECO:0000313" key="10">
    <source>
        <dbReference type="Proteomes" id="UP001562357"/>
    </source>
</evidence>
<evidence type="ECO:0000256" key="5">
    <source>
        <dbReference type="ARBA" id="ARBA00038359"/>
    </source>
</evidence>
<feature type="transmembrane region" description="Helical" evidence="7">
    <location>
        <begin position="49"/>
        <end position="70"/>
    </location>
</feature>
<keyword evidence="10" id="KW-1185">Reference proteome</keyword>
<feature type="region of interest" description="Disordered" evidence="6">
    <location>
        <begin position="286"/>
        <end position="331"/>
    </location>
</feature>
<feature type="compositionally biased region" description="Polar residues" evidence="6">
    <location>
        <begin position="306"/>
        <end position="322"/>
    </location>
</feature>
<feature type="transmembrane region" description="Helical" evidence="7">
    <location>
        <begin position="213"/>
        <end position="231"/>
    </location>
</feature>
<evidence type="ECO:0000313" key="9">
    <source>
        <dbReference type="EMBL" id="GAB0135610.1"/>
    </source>
</evidence>